<dbReference type="AlphaFoldDB" id="A0A4Y3WHT5"/>
<keyword evidence="2" id="KW-1185">Reference proteome</keyword>
<reference evidence="1 2" key="1">
    <citation type="submission" date="2019-06" db="EMBL/GenBank/DDBJ databases">
        <title>Whole genome shotgun sequence of Pseudonocardia hydrocarbonoxydans NBRC 14498.</title>
        <authorList>
            <person name="Hosoyama A."/>
            <person name="Uohara A."/>
            <person name="Ohji S."/>
            <person name="Ichikawa N."/>
        </authorList>
    </citation>
    <scope>NUCLEOTIDE SEQUENCE [LARGE SCALE GENOMIC DNA]</scope>
    <source>
        <strain evidence="1 2">NBRC 14498</strain>
    </source>
</reference>
<organism evidence="1 2">
    <name type="scientific">Pseudonocardia hydrocarbonoxydans</name>
    <dbReference type="NCBI Taxonomy" id="76726"/>
    <lineage>
        <taxon>Bacteria</taxon>
        <taxon>Bacillati</taxon>
        <taxon>Actinomycetota</taxon>
        <taxon>Actinomycetes</taxon>
        <taxon>Pseudonocardiales</taxon>
        <taxon>Pseudonocardiaceae</taxon>
        <taxon>Pseudonocardia</taxon>
    </lineage>
</organism>
<comment type="caution">
    <text evidence="1">The sequence shown here is derived from an EMBL/GenBank/DDBJ whole genome shotgun (WGS) entry which is preliminary data.</text>
</comment>
<sequence>MPTVQDLADKIDDVTRLLARQSAAIAALADTPAASGPDVALLVDLHALYCDARACAATARSRRERAAFTAVAAGLERLVVGRGGALVAPEPGTAFRGTQMEAVEVMPTDDPAADRTVAALLEPGLDAAGRSVRPARVAVHRIR</sequence>
<dbReference type="RefSeq" id="WP_141276130.1">
    <property type="nucleotide sequence ID" value="NZ_BAAARZ010000059.1"/>
</dbReference>
<evidence type="ECO:0008006" key="3">
    <source>
        <dbReference type="Google" id="ProtNLM"/>
    </source>
</evidence>
<gene>
    <name evidence="1" type="ORF">PHY01_00540</name>
</gene>
<dbReference type="Proteomes" id="UP000320338">
    <property type="component" value="Unassembled WGS sequence"/>
</dbReference>
<dbReference type="InterPro" id="IPR009012">
    <property type="entry name" value="GrpE_head"/>
</dbReference>
<dbReference type="Gene3D" id="2.30.22.10">
    <property type="entry name" value="Head domain of nucleotide exchange factor GrpE"/>
    <property type="match status" value="1"/>
</dbReference>
<protein>
    <recommendedName>
        <fullName evidence="3">Nucleotide exchange factor GrpE</fullName>
    </recommendedName>
</protein>
<accession>A0A4Y3WHT5</accession>
<proteinExistence type="predicted"/>
<name>A0A4Y3WHT5_9PSEU</name>
<dbReference type="GO" id="GO:0006457">
    <property type="term" value="P:protein folding"/>
    <property type="evidence" value="ECO:0007669"/>
    <property type="project" value="InterPro"/>
</dbReference>
<evidence type="ECO:0000313" key="2">
    <source>
        <dbReference type="Proteomes" id="UP000320338"/>
    </source>
</evidence>
<evidence type="ECO:0000313" key="1">
    <source>
        <dbReference type="EMBL" id="GEC17771.1"/>
    </source>
</evidence>
<dbReference type="EMBL" id="BJNG01000001">
    <property type="protein sequence ID" value="GEC17771.1"/>
    <property type="molecule type" value="Genomic_DNA"/>
</dbReference>
<dbReference type="OrthoDB" id="4548041at2"/>